<reference evidence="2 3" key="1">
    <citation type="submission" date="2019-03" db="EMBL/GenBank/DDBJ databases">
        <title>Genomic Encyclopedia of Type Strains, Phase IV (KMG-IV): sequencing the most valuable type-strain genomes for metagenomic binning, comparative biology and taxonomic classification.</title>
        <authorList>
            <person name="Goeker M."/>
        </authorList>
    </citation>
    <scope>NUCLEOTIDE SEQUENCE [LARGE SCALE GENOMIC DNA]</scope>
    <source>
        <strain evidence="2 3">DSM 7445</strain>
    </source>
</reference>
<sequence>MLNTLRKSRKLYAIALNRIQDYKELLRIEMKLQGRGVGMLVAAYVLAAFFAVLAVIFIGAAIIVSAWDTDYRTEAAWLVVALYFLIAGGCVYFAKNYHAESAINTVKNELQRDYKALKESL</sequence>
<dbReference type="Proteomes" id="UP000295382">
    <property type="component" value="Unassembled WGS sequence"/>
</dbReference>
<protein>
    <submittedName>
        <fullName evidence="2">Putative membrane protein YqjE</fullName>
    </submittedName>
</protein>
<feature type="transmembrane region" description="Helical" evidence="1">
    <location>
        <begin position="37"/>
        <end position="63"/>
    </location>
</feature>
<comment type="caution">
    <text evidence="2">The sequence shown here is derived from an EMBL/GenBank/DDBJ whole genome shotgun (WGS) entry which is preliminary data.</text>
</comment>
<evidence type="ECO:0000256" key="1">
    <source>
        <dbReference type="SAM" id="Phobius"/>
    </source>
</evidence>
<proteinExistence type="predicted"/>
<feature type="transmembrane region" description="Helical" evidence="1">
    <location>
        <begin position="75"/>
        <end position="94"/>
    </location>
</feature>
<evidence type="ECO:0000313" key="3">
    <source>
        <dbReference type="Proteomes" id="UP000295382"/>
    </source>
</evidence>
<name>A0A4R3HR05_PAULE</name>
<keyword evidence="1" id="KW-0812">Transmembrane</keyword>
<dbReference type="RefSeq" id="WP_132259810.1">
    <property type="nucleotide sequence ID" value="NZ_SLZQ01000012.1"/>
</dbReference>
<keyword evidence="1" id="KW-1133">Transmembrane helix</keyword>
<dbReference type="EMBL" id="SLZQ01000012">
    <property type="protein sequence ID" value="TCS34709.1"/>
    <property type="molecule type" value="Genomic_DNA"/>
</dbReference>
<dbReference type="Pfam" id="PF07332">
    <property type="entry name" value="Phage_holin_3_6"/>
    <property type="match status" value="1"/>
</dbReference>
<gene>
    <name evidence="2" type="ORF">EDC30_11239</name>
</gene>
<dbReference type="InterPro" id="IPR009937">
    <property type="entry name" value="Phage_holin_3_6"/>
</dbReference>
<evidence type="ECO:0000313" key="2">
    <source>
        <dbReference type="EMBL" id="TCS34709.1"/>
    </source>
</evidence>
<dbReference type="OrthoDB" id="8777977at2"/>
<dbReference type="AlphaFoldDB" id="A0A4R3HR05"/>
<keyword evidence="3" id="KW-1185">Reference proteome</keyword>
<accession>A0A4R3HR05</accession>
<organism evidence="2 3">
    <name type="scientific">Paucimonas lemoignei</name>
    <name type="common">Pseudomonas lemoignei</name>
    <dbReference type="NCBI Taxonomy" id="29443"/>
    <lineage>
        <taxon>Bacteria</taxon>
        <taxon>Pseudomonadati</taxon>
        <taxon>Pseudomonadota</taxon>
        <taxon>Betaproteobacteria</taxon>
        <taxon>Burkholderiales</taxon>
        <taxon>Burkholderiaceae</taxon>
        <taxon>Paucimonas</taxon>
    </lineage>
</organism>
<keyword evidence="1" id="KW-0472">Membrane</keyword>